<name>A0A0D3JWB9_EMIH1</name>
<evidence type="ECO:0000256" key="1">
    <source>
        <dbReference type="ARBA" id="ARBA00011961"/>
    </source>
</evidence>
<organism evidence="3 4">
    <name type="scientific">Emiliania huxleyi (strain CCMP1516)</name>
    <dbReference type="NCBI Taxonomy" id="280463"/>
    <lineage>
        <taxon>Eukaryota</taxon>
        <taxon>Haptista</taxon>
        <taxon>Haptophyta</taxon>
        <taxon>Prymnesiophyceae</taxon>
        <taxon>Isochrysidales</taxon>
        <taxon>Noelaerhabdaceae</taxon>
        <taxon>Emiliania</taxon>
    </lineage>
</organism>
<dbReference type="Gene3D" id="3.90.1200.10">
    <property type="match status" value="1"/>
</dbReference>
<dbReference type="HOGENOM" id="CLU_036517_0_1_1"/>
<dbReference type="InterPro" id="IPR011009">
    <property type="entry name" value="Kinase-like_dom_sf"/>
</dbReference>
<sequence>MFLLPRPRRDLPFVWLSHSCAEEAPPDGCGGSISPTGASCMFALPLAVAAAALALRAGTPRMSIASDAERWITSNLGSITSKRSMGGGSGWASLTRYAVEGHEKELVVKASGSRPLESMFLGEALGLRALGASGSMAVPEVFAFEDGSNGGSFLIMEYMDMGGRVDQEEFGRLMAQMHLAEPLAKEAREGRFGFDVDNTIGATPQPNAWTAGSGTAAWVEFFRDKRIGFQVRKAADARLRKQWEATLDATDGLADLFEGLDVKPSVLHGDLWSGNIASAKGVPCIFDPAVYYGHHEAEWGMSWCASLGPAFWQGYRSLVPKDEGFERRFALYEAYHQLNHYNLFGGGYYNAALSRLAQVESG</sequence>
<keyword evidence="4" id="KW-1185">Reference proteome</keyword>
<evidence type="ECO:0000313" key="4">
    <source>
        <dbReference type="Proteomes" id="UP000013827"/>
    </source>
</evidence>
<dbReference type="AlphaFoldDB" id="A0A0D3JWB9"/>
<accession>A0A0D3JWB9</accession>
<comment type="catalytic activity">
    <reaction evidence="2">
        <text>N(6)-D-ribulosyl-L-lysyl-[protein] + ATP = N(6)-(3-O-phospho-D-ribulosyl)-L-lysyl-[protein] + ADP + H(+)</text>
        <dbReference type="Rhea" id="RHEA:48432"/>
        <dbReference type="Rhea" id="RHEA-COMP:12103"/>
        <dbReference type="Rhea" id="RHEA-COMP:12104"/>
        <dbReference type="ChEBI" id="CHEBI:15378"/>
        <dbReference type="ChEBI" id="CHEBI:30616"/>
        <dbReference type="ChEBI" id="CHEBI:90418"/>
        <dbReference type="ChEBI" id="CHEBI:90420"/>
        <dbReference type="ChEBI" id="CHEBI:456216"/>
        <dbReference type="EC" id="2.7.1.172"/>
    </reaction>
    <physiologicalReaction direction="left-to-right" evidence="2">
        <dbReference type="Rhea" id="RHEA:48433"/>
    </physiologicalReaction>
</comment>
<dbReference type="PaxDb" id="2903-EOD27804"/>
<reference evidence="4" key="1">
    <citation type="journal article" date="2013" name="Nature">
        <title>Pan genome of the phytoplankton Emiliania underpins its global distribution.</title>
        <authorList>
            <person name="Read B.A."/>
            <person name="Kegel J."/>
            <person name="Klute M.J."/>
            <person name="Kuo A."/>
            <person name="Lefebvre S.C."/>
            <person name="Maumus F."/>
            <person name="Mayer C."/>
            <person name="Miller J."/>
            <person name="Monier A."/>
            <person name="Salamov A."/>
            <person name="Young J."/>
            <person name="Aguilar M."/>
            <person name="Claverie J.M."/>
            <person name="Frickenhaus S."/>
            <person name="Gonzalez K."/>
            <person name="Herman E.K."/>
            <person name="Lin Y.C."/>
            <person name="Napier J."/>
            <person name="Ogata H."/>
            <person name="Sarno A.F."/>
            <person name="Shmutz J."/>
            <person name="Schroeder D."/>
            <person name="de Vargas C."/>
            <person name="Verret F."/>
            <person name="von Dassow P."/>
            <person name="Valentin K."/>
            <person name="Van de Peer Y."/>
            <person name="Wheeler G."/>
            <person name="Dacks J.B."/>
            <person name="Delwiche C.F."/>
            <person name="Dyhrman S.T."/>
            <person name="Glockner G."/>
            <person name="John U."/>
            <person name="Richards T."/>
            <person name="Worden A.Z."/>
            <person name="Zhang X."/>
            <person name="Grigoriev I.V."/>
            <person name="Allen A.E."/>
            <person name="Bidle K."/>
            <person name="Borodovsky M."/>
            <person name="Bowler C."/>
            <person name="Brownlee C."/>
            <person name="Cock J.M."/>
            <person name="Elias M."/>
            <person name="Gladyshev V.N."/>
            <person name="Groth M."/>
            <person name="Guda C."/>
            <person name="Hadaegh A."/>
            <person name="Iglesias-Rodriguez M.D."/>
            <person name="Jenkins J."/>
            <person name="Jones B.M."/>
            <person name="Lawson T."/>
            <person name="Leese F."/>
            <person name="Lindquist E."/>
            <person name="Lobanov A."/>
            <person name="Lomsadze A."/>
            <person name="Malik S.B."/>
            <person name="Marsh M.E."/>
            <person name="Mackinder L."/>
            <person name="Mock T."/>
            <person name="Mueller-Roeber B."/>
            <person name="Pagarete A."/>
            <person name="Parker M."/>
            <person name="Probert I."/>
            <person name="Quesneville H."/>
            <person name="Raines C."/>
            <person name="Rensing S.A."/>
            <person name="Riano-Pachon D.M."/>
            <person name="Richier S."/>
            <person name="Rokitta S."/>
            <person name="Shiraiwa Y."/>
            <person name="Soanes D.M."/>
            <person name="van der Giezen M."/>
            <person name="Wahlund T.M."/>
            <person name="Williams B."/>
            <person name="Wilson W."/>
            <person name="Wolfe G."/>
            <person name="Wurch L.L."/>
        </authorList>
    </citation>
    <scope>NUCLEOTIDE SEQUENCE</scope>
</reference>
<dbReference type="Gene3D" id="3.30.200.20">
    <property type="entry name" value="Phosphorylase Kinase, domain 1"/>
    <property type="match status" value="1"/>
</dbReference>
<dbReference type="PANTHER" id="PTHR12149">
    <property type="entry name" value="FRUCTOSAMINE 3 KINASE-RELATED PROTEIN"/>
    <property type="match status" value="1"/>
</dbReference>
<dbReference type="Proteomes" id="UP000013827">
    <property type="component" value="Unassembled WGS sequence"/>
</dbReference>
<dbReference type="eggNOG" id="KOG3021">
    <property type="taxonomic scope" value="Eukaryota"/>
</dbReference>
<dbReference type="RefSeq" id="XP_005780233.1">
    <property type="nucleotide sequence ID" value="XM_005780176.1"/>
</dbReference>
<dbReference type="InterPro" id="IPR016477">
    <property type="entry name" value="Fructo-/Ketosamine-3-kinase"/>
</dbReference>
<dbReference type="SUPFAM" id="SSF56112">
    <property type="entry name" value="Protein kinase-like (PK-like)"/>
    <property type="match status" value="1"/>
</dbReference>
<evidence type="ECO:0000256" key="2">
    <source>
        <dbReference type="ARBA" id="ARBA00048655"/>
    </source>
</evidence>
<dbReference type="GeneID" id="17273350"/>
<proteinExistence type="predicted"/>
<evidence type="ECO:0000313" key="3">
    <source>
        <dbReference type="EnsemblProtists" id="EOD27804"/>
    </source>
</evidence>
<dbReference type="Pfam" id="PF03881">
    <property type="entry name" value="Fructosamin_kin"/>
    <property type="match status" value="1"/>
</dbReference>
<dbReference type="OMA" id="RECDIAM"/>
<protein>
    <recommendedName>
        <fullName evidence="1">protein-ribulosamine 3-kinase</fullName>
        <ecNumber evidence="1">2.7.1.172</ecNumber>
    </recommendedName>
</protein>
<dbReference type="PANTHER" id="PTHR12149:SF8">
    <property type="entry name" value="PROTEIN-RIBULOSAMINE 3-KINASE"/>
    <property type="match status" value="1"/>
</dbReference>
<dbReference type="EnsemblProtists" id="EOD27804">
    <property type="protein sequence ID" value="EOD27804"/>
    <property type="gene ID" value="EMIHUDRAFT_204773"/>
</dbReference>
<dbReference type="GO" id="GO:0102193">
    <property type="term" value="F:protein-ribulosamine 3-kinase activity"/>
    <property type="evidence" value="ECO:0007669"/>
    <property type="project" value="UniProtKB-EC"/>
</dbReference>
<dbReference type="EC" id="2.7.1.172" evidence="1"/>
<dbReference type="KEGG" id="ehx:EMIHUDRAFT_204773"/>
<reference evidence="3" key="2">
    <citation type="submission" date="2024-10" db="UniProtKB">
        <authorList>
            <consortium name="EnsemblProtists"/>
        </authorList>
    </citation>
    <scope>IDENTIFICATION</scope>
</reference>